<dbReference type="EMBL" id="CP144696">
    <property type="protein sequence ID" value="WVZ09336.1"/>
    <property type="molecule type" value="Genomic_DNA"/>
</dbReference>
<protein>
    <submittedName>
        <fullName evidence="1">Uncharacterized protein</fullName>
    </submittedName>
</protein>
<accession>A0AAQ3NI01</accession>
<organism evidence="1 2">
    <name type="scientific">Vigna mungo</name>
    <name type="common">Black gram</name>
    <name type="synonym">Phaseolus mungo</name>
    <dbReference type="NCBI Taxonomy" id="3915"/>
    <lineage>
        <taxon>Eukaryota</taxon>
        <taxon>Viridiplantae</taxon>
        <taxon>Streptophyta</taxon>
        <taxon>Embryophyta</taxon>
        <taxon>Tracheophyta</taxon>
        <taxon>Spermatophyta</taxon>
        <taxon>Magnoliopsida</taxon>
        <taxon>eudicotyledons</taxon>
        <taxon>Gunneridae</taxon>
        <taxon>Pentapetalae</taxon>
        <taxon>rosids</taxon>
        <taxon>fabids</taxon>
        <taxon>Fabales</taxon>
        <taxon>Fabaceae</taxon>
        <taxon>Papilionoideae</taxon>
        <taxon>50 kb inversion clade</taxon>
        <taxon>NPAAA clade</taxon>
        <taxon>indigoferoid/millettioid clade</taxon>
        <taxon>Phaseoleae</taxon>
        <taxon>Vigna</taxon>
    </lineage>
</organism>
<gene>
    <name evidence="1" type="ORF">V8G54_013866</name>
</gene>
<dbReference type="AlphaFoldDB" id="A0AAQ3NI01"/>
<evidence type="ECO:0000313" key="1">
    <source>
        <dbReference type="EMBL" id="WVZ09336.1"/>
    </source>
</evidence>
<proteinExistence type="predicted"/>
<reference evidence="1 2" key="1">
    <citation type="journal article" date="2023" name="Life. Sci Alliance">
        <title>Evolutionary insights into 3D genome organization and epigenetic landscape of Vigna mungo.</title>
        <authorList>
            <person name="Junaid A."/>
            <person name="Singh B."/>
            <person name="Bhatia S."/>
        </authorList>
    </citation>
    <scope>NUCLEOTIDE SEQUENCE [LARGE SCALE GENOMIC DNA]</scope>
    <source>
        <strain evidence="1">Urdbean</strain>
    </source>
</reference>
<keyword evidence="2" id="KW-1185">Reference proteome</keyword>
<name>A0AAQ3NI01_VIGMU</name>
<sequence>MCKAGPATSKFLSSFDLQFSLAYLYHLLLDYLPSSQLPLICSSRFSPNKPKPSKLRLYHLFYIMGILSNGCVPNTISSITSHIQASLHFIYPARSGDQHHPLSPHNLVCTQDT</sequence>
<dbReference type="Proteomes" id="UP001374535">
    <property type="component" value="Chromosome 5"/>
</dbReference>
<evidence type="ECO:0000313" key="2">
    <source>
        <dbReference type="Proteomes" id="UP001374535"/>
    </source>
</evidence>